<dbReference type="InterPro" id="IPR013098">
    <property type="entry name" value="Ig_I-set"/>
</dbReference>
<comment type="caution">
    <text evidence="2">The sequence shown here is derived from an EMBL/GenBank/DDBJ whole genome shotgun (WGS) entry which is preliminary data.</text>
</comment>
<dbReference type="Pfam" id="PF07679">
    <property type="entry name" value="I-set"/>
    <property type="match status" value="1"/>
</dbReference>
<dbReference type="InParanoid" id="A0A1V9XE66"/>
<name>A0A1V9XE66_9ACAR</name>
<evidence type="ECO:0000313" key="2">
    <source>
        <dbReference type="EMBL" id="OQR71703.1"/>
    </source>
</evidence>
<gene>
    <name evidence="2" type="ORF">BIW11_10833</name>
</gene>
<dbReference type="InterPro" id="IPR007110">
    <property type="entry name" value="Ig-like_dom"/>
</dbReference>
<dbReference type="InterPro" id="IPR036179">
    <property type="entry name" value="Ig-like_dom_sf"/>
</dbReference>
<dbReference type="FunFam" id="2.60.40.10:FF:000097">
    <property type="entry name" value="Bent, isoform F"/>
    <property type="match status" value="1"/>
</dbReference>
<dbReference type="InterPro" id="IPR013783">
    <property type="entry name" value="Ig-like_fold"/>
</dbReference>
<reference evidence="2 3" key="1">
    <citation type="journal article" date="2017" name="Gigascience">
        <title>Draft genome of the honey bee ectoparasitic mite, Tropilaelaps mercedesae, is shaped by the parasitic life history.</title>
        <authorList>
            <person name="Dong X."/>
            <person name="Armstrong S.D."/>
            <person name="Xia D."/>
            <person name="Makepeace B.L."/>
            <person name="Darby A.C."/>
            <person name="Kadowaki T."/>
        </authorList>
    </citation>
    <scope>NUCLEOTIDE SEQUENCE [LARGE SCALE GENOMIC DNA]</scope>
    <source>
        <strain evidence="2">Wuxi-XJTLU</strain>
    </source>
</reference>
<feature type="domain" description="Ig-like" evidence="1">
    <location>
        <begin position="14"/>
        <end position="114"/>
    </location>
</feature>
<dbReference type="SUPFAM" id="SSF48726">
    <property type="entry name" value="Immunoglobulin"/>
    <property type="match status" value="1"/>
</dbReference>
<dbReference type="AlphaFoldDB" id="A0A1V9XE66"/>
<dbReference type="Gene3D" id="2.60.40.10">
    <property type="entry name" value="Immunoglobulins"/>
    <property type="match status" value="1"/>
</dbReference>
<evidence type="ECO:0000259" key="1">
    <source>
        <dbReference type="PROSITE" id="PS50835"/>
    </source>
</evidence>
<evidence type="ECO:0000313" key="3">
    <source>
        <dbReference type="Proteomes" id="UP000192247"/>
    </source>
</evidence>
<accession>A0A1V9XE66</accession>
<organism evidence="2 3">
    <name type="scientific">Tropilaelaps mercedesae</name>
    <dbReference type="NCBI Taxonomy" id="418985"/>
    <lineage>
        <taxon>Eukaryota</taxon>
        <taxon>Metazoa</taxon>
        <taxon>Ecdysozoa</taxon>
        <taxon>Arthropoda</taxon>
        <taxon>Chelicerata</taxon>
        <taxon>Arachnida</taxon>
        <taxon>Acari</taxon>
        <taxon>Parasitiformes</taxon>
        <taxon>Mesostigmata</taxon>
        <taxon>Gamasina</taxon>
        <taxon>Dermanyssoidea</taxon>
        <taxon>Laelapidae</taxon>
        <taxon>Tropilaelaps</taxon>
    </lineage>
</organism>
<dbReference type="STRING" id="418985.A0A1V9XE66"/>
<feature type="non-terminal residue" evidence="2">
    <location>
        <position position="1"/>
    </location>
</feature>
<dbReference type="EMBL" id="MNPL01013776">
    <property type="protein sequence ID" value="OQR71703.1"/>
    <property type="molecule type" value="Genomic_DNA"/>
</dbReference>
<protein>
    <submittedName>
        <fullName evidence="2">Twitchin-like</fullName>
    </submittedName>
</protein>
<keyword evidence="3" id="KW-1185">Reference proteome</keyword>
<dbReference type="OrthoDB" id="504170at2759"/>
<dbReference type="PROSITE" id="PS50835">
    <property type="entry name" value="IG_LIKE"/>
    <property type="match status" value="1"/>
</dbReference>
<proteinExistence type="predicted"/>
<dbReference type="Proteomes" id="UP000192247">
    <property type="component" value="Unassembled WGS sequence"/>
</dbReference>
<sequence length="120" mass="14006">PYNVVKMSKEPVAPTFLHKPILRQEDDGNRLVFECELIANPRPMVTESNTWVQWFRNEHEVLDTQRTEYKILEKAPGKYYIALAIDDVYEPDKGLYTVFAKNHLGDVSSSINLNFLRKYS</sequence>